<feature type="region of interest" description="Disordered" evidence="6">
    <location>
        <begin position="173"/>
        <end position="192"/>
    </location>
</feature>
<comment type="catalytic activity">
    <reaction evidence="1 4 5">
        <text>[protein]-peptidylproline (omega=180) = [protein]-peptidylproline (omega=0)</text>
        <dbReference type="Rhea" id="RHEA:16237"/>
        <dbReference type="Rhea" id="RHEA-COMP:10747"/>
        <dbReference type="Rhea" id="RHEA-COMP:10748"/>
        <dbReference type="ChEBI" id="CHEBI:83833"/>
        <dbReference type="ChEBI" id="CHEBI:83834"/>
        <dbReference type="EC" id="5.2.1.8"/>
    </reaction>
</comment>
<reference evidence="9 10" key="1">
    <citation type="submission" date="2018-11" db="EMBL/GenBank/DDBJ databases">
        <title>Multidrug-resistant genes are associated with an 42-kb island TGI1 carrying a complex class 1 integron in a Trueperella pyogenes.</title>
        <authorList>
            <person name="Dong W."/>
        </authorList>
    </citation>
    <scope>NUCLEOTIDE SEQUENCE [LARGE SCALE GENOMIC DNA]</scope>
    <source>
        <strain evidence="9 10">TP4</strain>
    </source>
</reference>
<dbReference type="InterPro" id="IPR001179">
    <property type="entry name" value="PPIase_FKBP_dom"/>
</dbReference>
<dbReference type="GO" id="GO:0003755">
    <property type="term" value="F:peptidyl-prolyl cis-trans isomerase activity"/>
    <property type="evidence" value="ECO:0007669"/>
    <property type="project" value="UniProtKB-UniRule"/>
</dbReference>
<evidence type="ECO:0000256" key="7">
    <source>
        <dbReference type="SAM" id="Phobius"/>
    </source>
</evidence>
<evidence type="ECO:0000256" key="4">
    <source>
        <dbReference type="PROSITE-ProRule" id="PRU00277"/>
    </source>
</evidence>
<evidence type="ECO:0000313" key="10">
    <source>
        <dbReference type="Proteomes" id="UP000275951"/>
    </source>
</evidence>
<keyword evidence="3 4" id="KW-0413">Isomerase</keyword>
<name>A0A3S9QJE5_9ACTO</name>
<evidence type="ECO:0000256" key="3">
    <source>
        <dbReference type="ARBA" id="ARBA00023235"/>
    </source>
</evidence>
<dbReference type="SUPFAM" id="SSF54534">
    <property type="entry name" value="FKBP-like"/>
    <property type="match status" value="1"/>
</dbReference>
<evidence type="ECO:0000259" key="8">
    <source>
        <dbReference type="PROSITE" id="PS50059"/>
    </source>
</evidence>
<keyword evidence="7" id="KW-1133">Transmembrane helix</keyword>
<evidence type="ECO:0000256" key="2">
    <source>
        <dbReference type="ARBA" id="ARBA00023110"/>
    </source>
</evidence>
<dbReference type="InterPro" id="IPR046357">
    <property type="entry name" value="PPIase_dom_sf"/>
</dbReference>
<evidence type="ECO:0000256" key="1">
    <source>
        <dbReference type="ARBA" id="ARBA00000971"/>
    </source>
</evidence>
<sequence length="302" mass="31822">MSRSKNSWSLLTVNRWQRIGLMVFAVIFGLTIGFALSAAQHRLSVTRQPIAVEIGGALGASVAVSVTGSVNFLTDEGLSGRTTTIDLEGHGRKIEKDGQVLVRVSTFYLREDGLTTQTGHRYYTGIAGENVLGTYADVVVGQHEGSRIVVFDPETPRAGTISVVDVLPTVLQGKPGDTQPNNGLPGVGSDDAGRPVLRAPGGAVQELHEATVIQGAGEQITAGDTVVVNYLLAKADGTLLENTWEAAKPVVMRVEDVFEGLKSGLQDTRVGSRLVLAVPAAKAQGESDVAIVIDVLAKLSEE</sequence>
<dbReference type="Gene3D" id="3.10.50.40">
    <property type="match status" value="1"/>
</dbReference>
<dbReference type="AlphaFoldDB" id="A0A3S9QJE5"/>
<organism evidence="9 10">
    <name type="scientific">Trueperella pyogenes</name>
    <dbReference type="NCBI Taxonomy" id="1661"/>
    <lineage>
        <taxon>Bacteria</taxon>
        <taxon>Bacillati</taxon>
        <taxon>Actinomycetota</taxon>
        <taxon>Actinomycetes</taxon>
        <taxon>Actinomycetales</taxon>
        <taxon>Actinomycetaceae</taxon>
        <taxon>Trueperella</taxon>
    </lineage>
</organism>
<dbReference type="EMBL" id="CP033905">
    <property type="protein sequence ID" value="AZR06108.1"/>
    <property type="molecule type" value="Genomic_DNA"/>
</dbReference>
<protein>
    <recommendedName>
        <fullName evidence="5">Peptidyl-prolyl cis-trans isomerase</fullName>
        <ecNumber evidence="5">5.2.1.8</ecNumber>
    </recommendedName>
</protein>
<feature type="domain" description="PPIase FKBP-type" evidence="8">
    <location>
        <begin position="223"/>
        <end position="302"/>
    </location>
</feature>
<keyword evidence="2 4" id="KW-0697">Rotamase</keyword>
<keyword evidence="7" id="KW-0472">Membrane</keyword>
<keyword evidence="7" id="KW-0812">Transmembrane</keyword>
<evidence type="ECO:0000256" key="6">
    <source>
        <dbReference type="SAM" id="MobiDB-lite"/>
    </source>
</evidence>
<proteinExistence type="inferred from homology"/>
<dbReference type="EC" id="5.2.1.8" evidence="5"/>
<dbReference type="Pfam" id="PF00254">
    <property type="entry name" value="FKBP_C"/>
    <property type="match status" value="1"/>
</dbReference>
<dbReference type="Proteomes" id="UP000275951">
    <property type="component" value="Chromosome"/>
</dbReference>
<feature type="transmembrane region" description="Helical" evidence="7">
    <location>
        <begin position="21"/>
        <end position="39"/>
    </location>
</feature>
<gene>
    <name evidence="9" type="ORF">EBQ10_01555</name>
</gene>
<dbReference type="PROSITE" id="PS50059">
    <property type="entry name" value="FKBP_PPIASE"/>
    <property type="match status" value="1"/>
</dbReference>
<comment type="similarity">
    <text evidence="5">Belongs to the FKBP-type PPIase family.</text>
</comment>
<accession>A0A3S9QJE5</accession>
<evidence type="ECO:0000313" key="9">
    <source>
        <dbReference type="EMBL" id="AZR06108.1"/>
    </source>
</evidence>
<evidence type="ECO:0000256" key="5">
    <source>
        <dbReference type="RuleBase" id="RU003915"/>
    </source>
</evidence>